<keyword evidence="2" id="KW-0808">Transferase</keyword>
<accession>A0A1M5G4G2</accession>
<evidence type="ECO:0000313" key="2">
    <source>
        <dbReference type="EMBL" id="SHF98613.1"/>
    </source>
</evidence>
<organism evidence="2 3">
    <name type="scientific">Vibrio gazogenes DSM 21264 = NBRC 103151</name>
    <dbReference type="NCBI Taxonomy" id="1123492"/>
    <lineage>
        <taxon>Bacteria</taxon>
        <taxon>Pseudomonadati</taxon>
        <taxon>Pseudomonadota</taxon>
        <taxon>Gammaproteobacteria</taxon>
        <taxon>Vibrionales</taxon>
        <taxon>Vibrionaceae</taxon>
        <taxon>Vibrio</taxon>
    </lineage>
</organism>
<dbReference type="Proteomes" id="UP000184159">
    <property type="component" value="Unassembled WGS sequence"/>
</dbReference>
<dbReference type="InterPro" id="IPR029063">
    <property type="entry name" value="SAM-dependent_MTases_sf"/>
</dbReference>
<dbReference type="Pfam" id="PF08241">
    <property type="entry name" value="Methyltransf_11"/>
    <property type="match status" value="1"/>
</dbReference>
<sequence>MKKLAKEFIKKSPVLLFFVKKILSGFRLIGSKKKWKRLALSENIKLELGSGAKKGANGWTTIDEAPADIRWDLRRGIPLPNDTVDIIYSSHLLEHIPYDQLLPFLHECRRVMKSNAEFSVCVPNFRLYVDAYKKGELFQSREDWYQLGLIDTGSSIDQLNYVAYMKDEHKYMFDEENLVNTLVKAGFSNVQLRGFDEELDLRERDINSIYAKAGK</sequence>
<name>A0A1M5G4G2_VIBGA</name>
<feature type="domain" description="Methyltransferase type 11" evidence="1">
    <location>
        <begin position="77"/>
        <end position="118"/>
    </location>
</feature>
<dbReference type="GO" id="GO:0008757">
    <property type="term" value="F:S-adenosylmethionine-dependent methyltransferase activity"/>
    <property type="evidence" value="ECO:0007669"/>
    <property type="project" value="InterPro"/>
</dbReference>
<dbReference type="SUPFAM" id="SSF53335">
    <property type="entry name" value="S-adenosyl-L-methionine-dependent methyltransferases"/>
    <property type="match status" value="1"/>
</dbReference>
<dbReference type="EMBL" id="FQUH01000023">
    <property type="protein sequence ID" value="SHF98613.1"/>
    <property type="molecule type" value="Genomic_DNA"/>
</dbReference>
<dbReference type="GO" id="GO:0032259">
    <property type="term" value="P:methylation"/>
    <property type="evidence" value="ECO:0007669"/>
    <property type="project" value="UniProtKB-KW"/>
</dbReference>
<protein>
    <submittedName>
        <fullName evidence="2">Methyltransferase domain-containing protein</fullName>
    </submittedName>
</protein>
<keyword evidence="3" id="KW-1185">Reference proteome</keyword>
<dbReference type="Gene3D" id="3.40.50.150">
    <property type="entry name" value="Vaccinia Virus protein VP39"/>
    <property type="match status" value="1"/>
</dbReference>
<reference evidence="3" key="1">
    <citation type="submission" date="2016-11" db="EMBL/GenBank/DDBJ databases">
        <authorList>
            <person name="Varghese N."/>
            <person name="Submissions S."/>
        </authorList>
    </citation>
    <scope>NUCLEOTIDE SEQUENCE [LARGE SCALE GENOMIC DNA]</scope>
    <source>
        <strain evidence="3">DSM 21264</strain>
    </source>
</reference>
<dbReference type="InterPro" id="IPR013216">
    <property type="entry name" value="Methyltransf_11"/>
</dbReference>
<dbReference type="RefSeq" id="WP_072962616.1">
    <property type="nucleotide sequence ID" value="NZ_FQUH01000023.1"/>
</dbReference>
<evidence type="ECO:0000259" key="1">
    <source>
        <dbReference type="Pfam" id="PF08241"/>
    </source>
</evidence>
<proteinExistence type="predicted"/>
<evidence type="ECO:0000313" key="3">
    <source>
        <dbReference type="Proteomes" id="UP000184159"/>
    </source>
</evidence>
<dbReference type="AlphaFoldDB" id="A0A1M5G4G2"/>
<gene>
    <name evidence="2" type="ORF">SAMN02745781_03675</name>
</gene>
<keyword evidence="2" id="KW-0489">Methyltransferase</keyword>